<name>A0A8J2KN55_9HEXA</name>
<protein>
    <submittedName>
        <fullName evidence="1">Uncharacterized protein</fullName>
    </submittedName>
</protein>
<proteinExistence type="predicted"/>
<dbReference type="EMBL" id="CAJVCH010373316">
    <property type="protein sequence ID" value="CAG7816561.1"/>
    <property type="molecule type" value="Genomic_DNA"/>
</dbReference>
<comment type="caution">
    <text evidence="1">The sequence shown here is derived from an EMBL/GenBank/DDBJ whole genome shotgun (WGS) entry which is preliminary data.</text>
</comment>
<accession>A0A8J2KN55</accession>
<keyword evidence="2" id="KW-1185">Reference proteome</keyword>
<evidence type="ECO:0000313" key="2">
    <source>
        <dbReference type="Proteomes" id="UP000708208"/>
    </source>
</evidence>
<evidence type="ECO:0000313" key="1">
    <source>
        <dbReference type="EMBL" id="CAG7816561.1"/>
    </source>
</evidence>
<reference evidence="1" key="1">
    <citation type="submission" date="2021-06" db="EMBL/GenBank/DDBJ databases">
        <authorList>
            <person name="Hodson N. C."/>
            <person name="Mongue J. A."/>
            <person name="Jaron S. K."/>
        </authorList>
    </citation>
    <scope>NUCLEOTIDE SEQUENCE</scope>
</reference>
<sequence length="87" mass="10112">MVIRLIFHEVVSISRFGLNFVYKTSILGHSYTVCCIAVFTIGPNEEVKGTNYVNYFADSIRFSKTRICSLCTFKVNDDCTWYIHDWI</sequence>
<dbReference type="AlphaFoldDB" id="A0A8J2KN55"/>
<dbReference type="Proteomes" id="UP000708208">
    <property type="component" value="Unassembled WGS sequence"/>
</dbReference>
<organism evidence="1 2">
    <name type="scientific">Allacma fusca</name>
    <dbReference type="NCBI Taxonomy" id="39272"/>
    <lineage>
        <taxon>Eukaryota</taxon>
        <taxon>Metazoa</taxon>
        <taxon>Ecdysozoa</taxon>
        <taxon>Arthropoda</taxon>
        <taxon>Hexapoda</taxon>
        <taxon>Collembola</taxon>
        <taxon>Symphypleona</taxon>
        <taxon>Sminthuridae</taxon>
        <taxon>Allacma</taxon>
    </lineage>
</organism>
<gene>
    <name evidence="1" type="ORF">AFUS01_LOCUS27176</name>
</gene>